<feature type="non-terminal residue" evidence="1">
    <location>
        <position position="1"/>
    </location>
</feature>
<protein>
    <submittedName>
        <fullName evidence="1">Uncharacterized protein</fullName>
    </submittedName>
</protein>
<comment type="caution">
    <text evidence="1">The sequence shown here is derived from an EMBL/GenBank/DDBJ whole genome shotgun (WGS) entry which is preliminary data.</text>
</comment>
<proteinExistence type="predicted"/>
<reference evidence="1" key="1">
    <citation type="journal article" date="2019" name="Sci. Rep.">
        <title>Draft genome of Tanacetum cinerariifolium, the natural source of mosquito coil.</title>
        <authorList>
            <person name="Yamashiro T."/>
            <person name="Shiraishi A."/>
            <person name="Satake H."/>
            <person name="Nakayama K."/>
        </authorList>
    </citation>
    <scope>NUCLEOTIDE SEQUENCE</scope>
</reference>
<dbReference type="EMBL" id="BKCJ011792278">
    <property type="protein sequence ID" value="GFD53270.1"/>
    <property type="molecule type" value="Genomic_DNA"/>
</dbReference>
<gene>
    <name evidence="1" type="ORF">Tci_925239</name>
</gene>
<evidence type="ECO:0000313" key="1">
    <source>
        <dbReference type="EMBL" id="GFD53270.1"/>
    </source>
</evidence>
<accession>A0A699X478</accession>
<sequence>LLTLGHDDDKRGFVARVAALQVLNHGLYAHGRFGHHHDFGPAPDGARNGDVARVAAHYLHKKAAVVRVGRIPDFVNRLQRRVHRRVVANSVVGAVEVVVN</sequence>
<feature type="non-terminal residue" evidence="1">
    <location>
        <position position="100"/>
    </location>
</feature>
<dbReference type="AlphaFoldDB" id="A0A699X478"/>
<organism evidence="1">
    <name type="scientific">Tanacetum cinerariifolium</name>
    <name type="common">Dalmatian daisy</name>
    <name type="synonym">Chrysanthemum cinerariifolium</name>
    <dbReference type="NCBI Taxonomy" id="118510"/>
    <lineage>
        <taxon>Eukaryota</taxon>
        <taxon>Viridiplantae</taxon>
        <taxon>Streptophyta</taxon>
        <taxon>Embryophyta</taxon>
        <taxon>Tracheophyta</taxon>
        <taxon>Spermatophyta</taxon>
        <taxon>Magnoliopsida</taxon>
        <taxon>eudicotyledons</taxon>
        <taxon>Gunneridae</taxon>
        <taxon>Pentapetalae</taxon>
        <taxon>asterids</taxon>
        <taxon>campanulids</taxon>
        <taxon>Asterales</taxon>
        <taxon>Asteraceae</taxon>
        <taxon>Asteroideae</taxon>
        <taxon>Anthemideae</taxon>
        <taxon>Anthemidinae</taxon>
        <taxon>Tanacetum</taxon>
    </lineage>
</organism>
<name>A0A699X478_TANCI</name>